<gene>
    <name evidence="1" type="ORF">NE237_011981</name>
</gene>
<reference evidence="1" key="1">
    <citation type="journal article" date="2023" name="Plant J.">
        <title>The genome of the king protea, Protea cynaroides.</title>
        <authorList>
            <person name="Chang J."/>
            <person name="Duong T.A."/>
            <person name="Schoeman C."/>
            <person name="Ma X."/>
            <person name="Roodt D."/>
            <person name="Barker N."/>
            <person name="Li Z."/>
            <person name="Van de Peer Y."/>
            <person name="Mizrachi E."/>
        </authorList>
    </citation>
    <scope>NUCLEOTIDE SEQUENCE</scope>
    <source>
        <tissue evidence="1">Young leaves</tissue>
    </source>
</reference>
<evidence type="ECO:0000313" key="1">
    <source>
        <dbReference type="EMBL" id="KAJ4955198.1"/>
    </source>
</evidence>
<sequence>MVLEYLILGGMLFILRRTRAFWMILEANMSILFTHTVQCPQMPMKTGSHQHATMVIMLLLLSEGEMCMLFSSTQKRVECSYLCAMEINFLRCWSFYIAKVLVFKVRCDEEANWKENFKTCKESNCMP</sequence>
<name>A0A9Q0GWP2_9MAGN</name>
<dbReference type="Proteomes" id="UP001141806">
    <property type="component" value="Unassembled WGS sequence"/>
</dbReference>
<evidence type="ECO:0000313" key="2">
    <source>
        <dbReference type="Proteomes" id="UP001141806"/>
    </source>
</evidence>
<dbReference type="AlphaFoldDB" id="A0A9Q0GWP2"/>
<comment type="caution">
    <text evidence="1">The sequence shown here is derived from an EMBL/GenBank/DDBJ whole genome shotgun (WGS) entry which is preliminary data.</text>
</comment>
<accession>A0A9Q0GWP2</accession>
<dbReference type="EMBL" id="JAMYWD010000011">
    <property type="protein sequence ID" value="KAJ4955198.1"/>
    <property type="molecule type" value="Genomic_DNA"/>
</dbReference>
<proteinExistence type="predicted"/>
<organism evidence="1 2">
    <name type="scientific">Protea cynaroides</name>
    <dbReference type="NCBI Taxonomy" id="273540"/>
    <lineage>
        <taxon>Eukaryota</taxon>
        <taxon>Viridiplantae</taxon>
        <taxon>Streptophyta</taxon>
        <taxon>Embryophyta</taxon>
        <taxon>Tracheophyta</taxon>
        <taxon>Spermatophyta</taxon>
        <taxon>Magnoliopsida</taxon>
        <taxon>Proteales</taxon>
        <taxon>Proteaceae</taxon>
        <taxon>Protea</taxon>
    </lineage>
</organism>
<protein>
    <submittedName>
        <fullName evidence="1">Uncharacterized protein</fullName>
    </submittedName>
</protein>
<keyword evidence="2" id="KW-1185">Reference proteome</keyword>